<dbReference type="Pfam" id="PF01190">
    <property type="entry name" value="Pollen_Ole_e_1"/>
    <property type="match status" value="1"/>
</dbReference>
<keyword evidence="5" id="KW-1185">Reference proteome</keyword>
<feature type="chain" id="PRO_5043318093" evidence="3">
    <location>
        <begin position="21"/>
        <end position="165"/>
    </location>
</feature>
<gene>
    <name evidence="4" type="ORF">RND81_02G093200</name>
</gene>
<sequence>MGKLIMVLLLVSLLPIITMATRPVVKTKQPYCVRGRVYCDTCRAGFETSASTYLQDAKVKLECRHRYTQEVLYEAEAITDATGTYKIYVDKDQKNNVCDTMLVSSPHRQCKLADPGRDRSRVVLTSNNGIVSNDRYANNMGFLMDQPMNFCAQLMQQYVVNEDEV</sequence>
<name>A0AAW1MSX9_SAPOF</name>
<dbReference type="InterPro" id="IPR006041">
    <property type="entry name" value="Pollen_Ole_e1_allergen"/>
</dbReference>
<evidence type="ECO:0000256" key="1">
    <source>
        <dbReference type="ARBA" id="ARBA00010049"/>
    </source>
</evidence>
<dbReference type="PANTHER" id="PTHR31614">
    <property type="entry name" value="PROTEIN DOWNSTREAM OF FLC-RELATED"/>
    <property type="match status" value="1"/>
</dbReference>
<comment type="caution">
    <text evidence="4">The sequence shown here is derived from an EMBL/GenBank/DDBJ whole genome shotgun (WGS) entry which is preliminary data.</text>
</comment>
<keyword evidence="2" id="KW-1015">Disulfide bond</keyword>
<evidence type="ECO:0000256" key="3">
    <source>
        <dbReference type="SAM" id="SignalP"/>
    </source>
</evidence>
<accession>A0AAW1MSX9</accession>
<dbReference type="PANTHER" id="PTHR31614:SF5">
    <property type="entry name" value="ALLERGEN-LIKE PROTEIN BRSN20"/>
    <property type="match status" value="1"/>
</dbReference>
<dbReference type="Proteomes" id="UP001443914">
    <property type="component" value="Unassembled WGS sequence"/>
</dbReference>
<feature type="signal peptide" evidence="3">
    <location>
        <begin position="1"/>
        <end position="20"/>
    </location>
</feature>
<dbReference type="EMBL" id="JBDFQZ010000002">
    <property type="protein sequence ID" value="KAK9748962.1"/>
    <property type="molecule type" value="Genomic_DNA"/>
</dbReference>
<proteinExistence type="inferred from homology"/>
<evidence type="ECO:0000256" key="2">
    <source>
        <dbReference type="ARBA" id="ARBA00023157"/>
    </source>
</evidence>
<organism evidence="4 5">
    <name type="scientific">Saponaria officinalis</name>
    <name type="common">Common soapwort</name>
    <name type="synonym">Lychnis saponaria</name>
    <dbReference type="NCBI Taxonomy" id="3572"/>
    <lineage>
        <taxon>Eukaryota</taxon>
        <taxon>Viridiplantae</taxon>
        <taxon>Streptophyta</taxon>
        <taxon>Embryophyta</taxon>
        <taxon>Tracheophyta</taxon>
        <taxon>Spermatophyta</taxon>
        <taxon>Magnoliopsida</taxon>
        <taxon>eudicotyledons</taxon>
        <taxon>Gunneridae</taxon>
        <taxon>Pentapetalae</taxon>
        <taxon>Caryophyllales</taxon>
        <taxon>Caryophyllaceae</taxon>
        <taxon>Caryophylleae</taxon>
        <taxon>Saponaria</taxon>
    </lineage>
</organism>
<evidence type="ECO:0000313" key="5">
    <source>
        <dbReference type="Proteomes" id="UP001443914"/>
    </source>
</evidence>
<comment type="similarity">
    <text evidence="1">Belongs to the Ole e I family.</text>
</comment>
<reference evidence="4" key="1">
    <citation type="submission" date="2024-03" db="EMBL/GenBank/DDBJ databases">
        <title>WGS assembly of Saponaria officinalis var. Norfolk2.</title>
        <authorList>
            <person name="Jenkins J."/>
            <person name="Shu S."/>
            <person name="Grimwood J."/>
            <person name="Barry K."/>
            <person name="Goodstein D."/>
            <person name="Schmutz J."/>
            <person name="Leebens-Mack J."/>
            <person name="Osbourn A."/>
        </authorList>
    </citation>
    <scope>NUCLEOTIDE SEQUENCE [LARGE SCALE GENOMIC DNA]</scope>
    <source>
        <strain evidence="4">JIC</strain>
    </source>
</reference>
<dbReference type="AlphaFoldDB" id="A0AAW1MSX9"/>
<keyword evidence="3" id="KW-0732">Signal</keyword>
<evidence type="ECO:0000313" key="4">
    <source>
        <dbReference type="EMBL" id="KAK9748962.1"/>
    </source>
</evidence>
<protein>
    <submittedName>
        <fullName evidence="4">Uncharacterized protein</fullName>
    </submittedName>
</protein>